<dbReference type="InterPro" id="IPR036849">
    <property type="entry name" value="Enolase-like_C_sf"/>
</dbReference>
<dbReference type="NCBIfam" id="TIGR01927">
    <property type="entry name" value="menC_gam_Gplu"/>
    <property type="match status" value="1"/>
</dbReference>
<dbReference type="SUPFAM" id="SSF54826">
    <property type="entry name" value="Enolase N-terminal domain-like"/>
    <property type="match status" value="1"/>
</dbReference>
<dbReference type="SFLD" id="SFLDS00001">
    <property type="entry name" value="Enolase"/>
    <property type="match status" value="1"/>
</dbReference>
<dbReference type="SFLD" id="SFLDG00180">
    <property type="entry name" value="muconate_cycloisomerase"/>
    <property type="match status" value="1"/>
</dbReference>
<organism evidence="6 7">
    <name type="scientific">Shewanella morhuae</name>
    <dbReference type="NCBI Taxonomy" id="365591"/>
    <lineage>
        <taxon>Bacteria</taxon>
        <taxon>Pseudomonadati</taxon>
        <taxon>Pseudomonadota</taxon>
        <taxon>Gammaproteobacteria</taxon>
        <taxon>Alteromonadales</taxon>
        <taxon>Shewanellaceae</taxon>
        <taxon>Shewanella</taxon>
    </lineage>
</organism>
<dbReference type="SUPFAM" id="SSF51604">
    <property type="entry name" value="Enolase C-terminal domain-like"/>
    <property type="match status" value="1"/>
</dbReference>
<keyword evidence="3 6" id="KW-0456">Lyase</keyword>
<name>A0A380AS68_9GAMM</name>
<dbReference type="AlphaFoldDB" id="A0A380AS68"/>
<dbReference type="GO" id="GO:0009234">
    <property type="term" value="P:menaquinone biosynthetic process"/>
    <property type="evidence" value="ECO:0007669"/>
    <property type="project" value="UniProtKB-UniRule"/>
</dbReference>
<evidence type="ECO:0000256" key="4">
    <source>
        <dbReference type="NCBIfam" id="TIGR01927"/>
    </source>
</evidence>
<dbReference type="Pfam" id="PF13378">
    <property type="entry name" value="MR_MLE_C"/>
    <property type="match status" value="1"/>
</dbReference>
<dbReference type="GO" id="GO:0009063">
    <property type="term" value="P:amino acid catabolic process"/>
    <property type="evidence" value="ECO:0007669"/>
    <property type="project" value="InterPro"/>
</dbReference>
<evidence type="ECO:0000256" key="3">
    <source>
        <dbReference type="ARBA" id="ARBA00023239"/>
    </source>
</evidence>
<sequence>MILSSLNLYQYRLPLDVLLPVGKQRIDHRAGLVLQACISIEGEYRQVEVDIAPLSGVDINQQALVGFSRESLAQVQHSLVELLPQLCGQHIDRLLEYANTSAYPSLAFGLSLLHAKLSGKLDAIRPQTATVPLIYHPTDTGTDLLDNKIAALGVDVHSVKVKVAQASIEDELKLIYGILRIRPDLKLRLDANQGFTLEQAIEFAACLPLDSIEYIEEPCQNPKDNVEFYQAIGMPYALDESLNDPAYQFEMQKGLTALVIKPMLLGTVERLADLIDTAQSYGVRCIISSCLESSLGIHDLAHLAAIFTPDETPGLDTLTAFSQDLLISSGKKHCLTLAQLELIAQHTLDLTLQSDSSIAKGEER</sequence>
<dbReference type="InterPro" id="IPR013342">
    <property type="entry name" value="Mandelate_racemase_C"/>
</dbReference>
<dbReference type="InterPro" id="IPR029065">
    <property type="entry name" value="Enolase_C-like"/>
</dbReference>
<evidence type="ECO:0000256" key="2">
    <source>
        <dbReference type="ARBA" id="ARBA00022842"/>
    </source>
</evidence>
<dbReference type="EMBL" id="UGYV01000001">
    <property type="protein sequence ID" value="SUI86389.1"/>
    <property type="molecule type" value="Genomic_DNA"/>
</dbReference>
<dbReference type="SFLD" id="SFLDF00009">
    <property type="entry name" value="o-succinylbenzoate_synthase"/>
    <property type="match status" value="1"/>
</dbReference>
<dbReference type="PANTHER" id="PTHR48073">
    <property type="entry name" value="O-SUCCINYLBENZOATE SYNTHASE-RELATED"/>
    <property type="match status" value="1"/>
</dbReference>
<dbReference type="Proteomes" id="UP000255061">
    <property type="component" value="Unassembled WGS sequence"/>
</dbReference>
<evidence type="ECO:0000313" key="7">
    <source>
        <dbReference type="Proteomes" id="UP000255061"/>
    </source>
</evidence>
<keyword evidence="1" id="KW-0479">Metal-binding</keyword>
<gene>
    <name evidence="6" type="primary">menC</name>
    <name evidence="6" type="ORF">NCTC10736_02834</name>
</gene>
<feature type="domain" description="Mandelate racemase/muconate lactonizing enzyme C-terminal" evidence="5">
    <location>
        <begin position="146"/>
        <end position="235"/>
    </location>
</feature>
<evidence type="ECO:0000313" key="6">
    <source>
        <dbReference type="EMBL" id="SUI86389.1"/>
    </source>
</evidence>
<keyword evidence="2" id="KW-0460">Magnesium</keyword>
<accession>A0A380AS68</accession>
<protein>
    <recommendedName>
        <fullName evidence="4">o-succinylbenzoate synthase</fullName>
        <ecNumber evidence="4">4.2.1.113</ecNumber>
    </recommendedName>
</protein>
<dbReference type="InterPro" id="IPR041338">
    <property type="entry name" value="OSBS_N"/>
</dbReference>
<dbReference type="GO" id="GO:0043748">
    <property type="term" value="F:O-succinylbenzoate synthase activity"/>
    <property type="evidence" value="ECO:0007669"/>
    <property type="project" value="UniProtKB-EC"/>
</dbReference>
<evidence type="ECO:0000259" key="5">
    <source>
        <dbReference type="SMART" id="SM00922"/>
    </source>
</evidence>
<dbReference type="InterPro" id="IPR018110">
    <property type="entry name" value="Mandel_Rmase/mucon_lact_enz_CS"/>
</dbReference>
<dbReference type="EC" id="4.2.1.113" evidence="4"/>
<dbReference type="Gene3D" id="3.30.390.10">
    <property type="entry name" value="Enolase-like, N-terminal domain"/>
    <property type="match status" value="1"/>
</dbReference>
<dbReference type="CDD" id="cd03320">
    <property type="entry name" value="OSBS"/>
    <property type="match status" value="1"/>
</dbReference>
<dbReference type="SMART" id="SM00922">
    <property type="entry name" value="MR_MLE"/>
    <property type="match status" value="1"/>
</dbReference>
<proteinExistence type="predicted"/>
<dbReference type="Gene3D" id="3.20.20.120">
    <property type="entry name" value="Enolase-like C-terminal domain"/>
    <property type="match status" value="1"/>
</dbReference>
<dbReference type="RefSeq" id="WP_115406540.1">
    <property type="nucleotide sequence ID" value="NZ_UGYV01000001.1"/>
</dbReference>
<dbReference type="NCBIfam" id="NF003473">
    <property type="entry name" value="PRK05105.1"/>
    <property type="match status" value="1"/>
</dbReference>
<reference evidence="6 7" key="1">
    <citation type="submission" date="2018-06" db="EMBL/GenBank/DDBJ databases">
        <authorList>
            <consortium name="Pathogen Informatics"/>
            <person name="Doyle S."/>
        </authorList>
    </citation>
    <scope>NUCLEOTIDE SEQUENCE [LARGE SCALE GENOMIC DNA]</scope>
    <source>
        <strain evidence="6 7">NCTC10736</strain>
    </source>
</reference>
<dbReference type="GO" id="GO:0046872">
    <property type="term" value="F:metal ion binding"/>
    <property type="evidence" value="ECO:0007669"/>
    <property type="project" value="UniProtKB-KW"/>
</dbReference>
<dbReference type="PROSITE" id="PS00909">
    <property type="entry name" value="MR_MLE_2"/>
    <property type="match status" value="1"/>
</dbReference>
<evidence type="ECO:0000256" key="1">
    <source>
        <dbReference type="ARBA" id="ARBA00022723"/>
    </source>
</evidence>
<dbReference type="InterPro" id="IPR029017">
    <property type="entry name" value="Enolase-like_N"/>
</dbReference>
<dbReference type="Pfam" id="PF21508">
    <property type="entry name" value="MenC_N"/>
    <property type="match status" value="1"/>
</dbReference>
<dbReference type="PANTHER" id="PTHR48073:SF2">
    <property type="entry name" value="O-SUCCINYLBENZOATE SYNTHASE"/>
    <property type="match status" value="1"/>
</dbReference>